<keyword evidence="2" id="KW-0496">Mitochondrion</keyword>
<dbReference type="GO" id="GO:0005840">
    <property type="term" value="C:ribosome"/>
    <property type="evidence" value="ECO:0007669"/>
    <property type="project" value="UniProtKB-KW"/>
</dbReference>
<evidence type="ECO:0000313" key="2">
    <source>
        <dbReference type="EMBL" id="AQL10459.1"/>
    </source>
</evidence>
<accession>A0A1W5QHC9</accession>
<keyword evidence="2" id="KW-0689">Ribosomal protein</keyword>
<keyword evidence="1" id="KW-1133">Transmembrane helix</keyword>
<dbReference type="AlphaFoldDB" id="A0A1W5QHC9"/>
<keyword evidence="2" id="KW-0687">Ribonucleoprotein</keyword>
<evidence type="ECO:0000256" key="1">
    <source>
        <dbReference type="SAM" id="Phobius"/>
    </source>
</evidence>
<reference evidence="2" key="1">
    <citation type="journal article" date="2017" name="Genome Biol. Evol.">
        <title>Mitochondrial Genome Evolution and a Novel RNA Editing System in Deep-Branching Heteroloboseids.</title>
        <authorList>
            <person name="Yang J."/>
            <person name="Harding T."/>
            <person name="Kamikawa R."/>
            <person name="Simpson A.G.B."/>
            <person name="Roger A.J."/>
        </authorList>
    </citation>
    <scope>NUCLEOTIDE SEQUENCE</scope>
</reference>
<organism evidence="2">
    <name type="scientific">Eukaryota sp. BB2</name>
    <dbReference type="NCBI Taxonomy" id="1949062"/>
    <lineage>
        <taxon>Eukaryota</taxon>
    </lineage>
</organism>
<gene>
    <name evidence="2" type="primary">rpl10</name>
</gene>
<sequence>MPTLKHLTYISYYKSLLLGDTKQFFVYPFVLFFKVNYISSEDYINLKKICQDKYNLICVCFNKKKATSLQFPETFFKSLFTGTILIIYPNVSSYAWISVEKFSFEFKEFFIYLDKNYSELVFLLAKWNDYFTFDRDSILQSESSLVSVTRQLSWQINSSFIYCFNCNMFFISNILYLTYQNCFLKNQINFNYA</sequence>
<dbReference type="EMBL" id="KY379823">
    <property type="protein sequence ID" value="AQL10459.1"/>
    <property type="molecule type" value="Genomic_DNA"/>
</dbReference>
<geneLocation type="mitochondrion" evidence="2"/>
<dbReference type="RefSeq" id="YP_009370754.1">
    <property type="nucleotide sequence ID" value="NC_034794.1"/>
</dbReference>
<keyword evidence="1" id="KW-0812">Transmembrane</keyword>
<dbReference type="GeneID" id="32888064"/>
<feature type="transmembrane region" description="Helical" evidence="1">
    <location>
        <begin position="160"/>
        <end position="179"/>
    </location>
</feature>
<protein>
    <submittedName>
        <fullName evidence="2">Ribosomal protein L10</fullName>
    </submittedName>
</protein>
<keyword evidence="1" id="KW-0472">Membrane</keyword>
<name>A0A1W5QHC9_9EUKA</name>
<proteinExistence type="predicted"/>